<keyword evidence="2" id="KW-1185">Reference proteome</keyword>
<evidence type="ECO:0000313" key="1">
    <source>
        <dbReference type="EMBL" id="KAJ8685765.1"/>
    </source>
</evidence>
<proteinExistence type="predicted"/>
<gene>
    <name evidence="1" type="ORF">QAD02_021558</name>
</gene>
<dbReference type="EMBL" id="CM056741">
    <property type="protein sequence ID" value="KAJ8685765.1"/>
    <property type="molecule type" value="Genomic_DNA"/>
</dbReference>
<comment type="caution">
    <text evidence="1">The sequence shown here is derived from an EMBL/GenBank/DDBJ whole genome shotgun (WGS) entry which is preliminary data.</text>
</comment>
<reference evidence="1" key="1">
    <citation type="submission" date="2023-04" db="EMBL/GenBank/DDBJ databases">
        <title>A chromosome-level genome assembly of the parasitoid wasp Eretmocerus hayati.</title>
        <authorList>
            <person name="Zhong Y."/>
            <person name="Liu S."/>
            <person name="Liu Y."/>
        </authorList>
    </citation>
    <scope>NUCLEOTIDE SEQUENCE</scope>
    <source>
        <strain evidence="1">ZJU_SS_LIU_2023</strain>
    </source>
</reference>
<organism evidence="1 2">
    <name type="scientific">Eretmocerus hayati</name>
    <dbReference type="NCBI Taxonomy" id="131215"/>
    <lineage>
        <taxon>Eukaryota</taxon>
        <taxon>Metazoa</taxon>
        <taxon>Ecdysozoa</taxon>
        <taxon>Arthropoda</taxon>
        <taxon>Hexapoda</taxon>
        <taxon>Insecta</taxon>
        <taxon>Pterygota</taxon>
        <taxon>Neoptera</taxon>
        <taxon>Endopterygota</taxon>
        <taxon>Hymenoptera</taxon>
        <taxon>Apocrita</taxon>
        <taxon>Proctotrupomorpha</taxon>
        <taxon>Chalcidoidea</taxon>
        <taxon>Aphelinidae</taxon>
        <taxon>Aphelininae</taxon>
        <taxon>Eretmocerus</taxon>
    </lineage>
</organism>
<accession>A0ACC2PQA2</accession>
<name>A0ACC2PQA2_9HYME</name>
<evidence type="ECO:0000313" key="2">
    <source>
        <dbReference type="Proteomes" id="UP001239111"/>
    </source>
</evidence>
<sequence length="227" mass="25967">MLELSGSHATLPNPDSHRTSACSTSKSRNGLEELTKLSNPECRKYLIQNRKMDTKEHTVLKKIIEVGGNTLHAMAEIEARSRWSEHVMVHSTYNLPESKYPSGTFLVPDGNGETQYMAVCLVAQETDGNYIFVEALLIFYPLFKETVKSFKGDKAEYLHRVFMTYYPDADMYISGYHVLMIFKFQVHLKLYPELAYDPARKEKLLTQISECIMPARIGVPLHLSRLL</sequence>
<dbReference type="Proteomes" id="UP001239111">
    <property type="component" value="Chromosome 1"/>
</dbReference>
<protein>
    <submittedName>
        <fullName evidence="1">Uncharacterized protein</fullName>
    </submittedName>
</protein>